<organism evidence="1 2">
    <name type="scientific">Nocardia fluminea</name>
    <dbReference type="NCBI Taxonomy" id="134984"/>
    <lineage>
        <taxon>Bacteria</taxon>
        <taxon>Bacillati</taxon>
        <taxon>Actinomycetota</taxon>
        <taxon>Actinomycetes</taxon>
        <taxon>Mycobacteriales</taxon>
        <taxon>Nocardiaceae</taxon>
        <taxon>Nocardia</taxon>
    </lineage>
</organism>
<evidence type="ECO:0000313" key="1">
    <source>
        <dbReference type="EMBL" id="PKV79541.1"/>
    </source>
</evidence>
<protein>
    <submittedName>
        <fullName evidence="1">Uncharacterized protein</fullName>
    </submittedName>
</protein>
<comment type="caution">
    <text evidence="1">The sequence shown here is derived from an EMBL/GenBank/DDBJ whole genome shotgun (WGS) entry which is preliminary data.</text>
</comment>
<gene>
    <name evidence="1" type="ORF">ATK86_3937</name>
</gene>
<dbReference type="AlphaFoldDB" id="A0A2N3VD71"/>
<dbReference type="EMBL" id="PJMW01000002">
    <property type="protein sequence ID" value="PKV79541.1"/>
    <property type="molecule type" value="Genomic_DNA"/>
</dbReference>
<dbReference type="Proteomes" id="UP000233766">
    <property type="component" value="Unassembled WGS sequence"/>
</dbReference>
<sequence>MTSANEPSPSLPSGRVVLQAMFGRASSHQLTHPLLAAAAELVRLATRAADDEVSRARIGQMRRIDTYVDQVLPIPVESAVLHTETVSMVLVRMADHAASPGRPVDLDRLSAVWGPLDELVRGLDALTDDLLAGRRRVPLSIWWSTRSDLIPLQEKR</sequence>
<dbReference type="OrthoDB" id="4553256at2"/>
<keyword evidence="2" id="KW-1185">Reference proteome</keyword>
<proteinExistence type="predicted"/>
<dbReference type="RefSeq" id="WP_143876018.1">
    <property type="nucleotide sequence ID" value="NZ_PJMW01000002.1"/>
</dbReference>
<accession>A0A2N3VD71</accession>
<evidence type="ECO:0000313" key="2">
    <source>
        <dbReference type="Proteomes" id="UP000233766"/>
    </source>
</evidence>
<name>A0A2N3VD71_9NOCA</name>
<reference evidence="1 2" key="1">
    <citation type="submission" date="2017-12" db="EMBL/GenBank/DDBJ databases">
        <title>Sequencing the genomes of 1000 Actinobacteria strains.</title>
        <authorList>
            <person name="Klenk H.-P."/>
        </authorList>
    </citation>
    <scope>NUCLEOTIDE SEQUENCE [LARGE SCALE GENOMIC DNA]</scope>
    <source>
        <strain evidence="1 2">DSM 44489</strain>
    </source>
</reference>